<dbReference type="PANTHER" id="PTHR10039">
    <property type="entry name" value="AMELOGENIN"/>
    <property type="match status" value="1"/>
</dbReference>
<feature type="compositionally biased region" description="Low complexity" evidence="2">
    <location>
        <begin position="888"/>
        <end position="897"/>
    </location>
</feature>
<feature type="domain" description="Nephrocystin 3-like N-terminal" evidence="3">
    <location>
        <begin position="395"/>
        <end position="575"/>
    </location>
</feature>
<keyword evidence="5" id="KW-1185">Reference proteome</keyword>
<dbReference type="OrthoDB" id="7464126at2759"/>
<dbReference type="InterPro" id="IPR027417">
    <property type="entry name" value="P-loop_NTPase"/>
</dbReference>
<evidence type="ECO:0000256" key="2">
    <source>
        <dbReference type="SAM" id="MobiDB-lite"/>
    </source>
</evidence>
<dbReference type="InterPro" id="IPR029058">
    <property type="entry name" value="AB_hydrolase_fold"/>
</dbReference>
<gene>
    <name evidence="4" type="ORF">EDB81DRAFT_140496</name>
</gene>
<dbReference type="SUPFAM" id="SSF53474">
    <property type="entry name" value="alpha/beta-Hydrolases"/>
    <property type="match status" value="1"/>
</dbReference>
<proteinExistence type="predicted"/>
<feature type="region of interest" description="Disordered" evidence="2">
    <location>
        <begin position="877"/>
        <end position="905"/>
    </location>
</feature>
<feature type="region of interest" description="Disordered" evidence="2">
    <location>
        <begin position="1064"/>
        <end position="1096"/>
    </location>
</feature>
<dbReference type="Gene3D" id="3.40.50.1820">
    <property type="entry name" value="alpha/beta hydrolase"/>
    <property type="match status" value="1"/>
</dbReference>
<comment type="caution">
    <text evidence="4">The sequence shown here is derived from an EMBL/GenBank/DDBJ whole genome shotgun (WGS) entry which is preliminary data.</text>
</comment>
<dbReference type="EMBL" id="JAGMUV010000018">
    <property type="protein sequence ID" value="KAH7129281.1"/>
    <property type="molecule type" value="Genomic_DNA"/>
</dbReference>
<dbReference type="SUPFAM" id="SSF52540">
    <property type="entry name" value="P-loop containing nucleoside triphosphate hydrolases"/>
    <property type="match status" value="1"/>
</dbReference>
<organism evidence="4 5">
    <name type="scientific">Dactylonectria macrodidyma</name>
    <dbReference type="NCBI Taxonomy" id="307937"/>
    <lineage>
        <taxon>Eukaryota</taxon>
        <taxon>Fungi</taxon>
        <taxon>Dikarya</taxon>
        <taxon>Ascomycota</taxon>
        <taxon>Pezizomycotina</taxon>
        <taxon>Sordariomycetes</taxon>
        <taxon>Hypocreomycetidae</taxon>
        <taxon>Hypocreales</taxon>
        <taxon>Nectriaceae</taxon>
        <taxon>Dactylonectria</taxon>
    </lineage>
</organism>
<protein>
    <recommendedName>
        <fullName evidence="3">Nephrocystin 3-like N-terminal domain-containing protein</fullName>
    </recommendedName>
</protein>
<keyword evidence="1" id="KW-0677">Repeat</keyword>
<dbReference type="InterPro" id="IPR056884">
    <property type="entry name" value="NPHP3-like_N"/>
</dbReference>
<dbReference type="Pfam" id="PF24883">
    <property type="entry name" value="NPHP3_N"/>
    <property type="match status" value="1"/>
</dbReference>
<dbReference type="PANTHER" id="PTHR10039:SF5">
    <property type="entry name" value="NACHT DOMAIN-CONTAINING PROTEIN"/>
    <property type="match status" value="1"/>
</dbReference>
<dbReference type="Proteomes" id="UP000738349">
    <property type="component" value="Unassembled WGS sequence"/>
</dbReference>
<evidence type="ECO:0000313" key="4">
    <source>
        <dbReference type="EMBL" id="KAH7129281.1"/>
    </source>
</evidence>
<evidence type="ECO:0000256" key="1">
    <source>
        <dbReference type="ARBA" id="ARBA00022737"/>
    </source>
</evidence>
<evidence type="ECO:0000259" key="3">
    <source>
        <dbReference type="Pfam" id="PF24883"/>
    </source>
</evidence>
<reference evidence="4" key="1">
    <citation type="journal article" date="2021" name="Nat. Commun.">
        <title>Genetic determinants of endophytism in the Arabidopsis root mycobiome.</title>
        <authorList>
            <person name="Mesny F."/>
            <person name="Miyauchi S."/>
            <person name="Thiergart T."/>
            <person name="Pickel B."/>
            <person name="Atanasova L."/>
            <person name="Karlsson M."/>
            <person name="Huettel B."/>
            <person name="Barry K.W."/>
            <person name="Haridas S."/>
            <person name="Chen C."/>
            <person name="Bauer D."/>
            <person name="Andreopoulos W."/>
            <person name="Pangilinan J."/>
            <person name="LaButti K."/>
            <person name="Riley R."/>
            <person name="Lipzen A."/>
            <person name="Clum A."/>
            <person name="Drula E."/>
            <person name="Henrissat B."/>
            <person name="Kohler A."/>
            <person name="Grigoriev I.V."/>
            <person name="Martin F.M."/>
            <person name="Hacquard S."/>
        </authorList>
    </citation>
    <scope>NUCLEOTIDE SEQUENCE</scope>
    <source>
        <strain evidence="4">MPI-CAGE-AT-0147</strain>
    </source>
</reference>
<sequence length="1140" mass="127308">MLILSPSIVIIHGLKGHPYKTWTSKKDRGQQSPAPHLSHIEASATEKEGKPKFWHRPLSWKSSTRSSTLETSNESPCLVPANRIKGSENATTATFWPFDLLPQQCPQARVLTYGYDTKITKYMAGGANKNSILSHSKDFMFALGREGVQGRHLIFVCHSLGGIVTKEMLARSSVSTEPMYKSIVQSTAAVIFLGTPHRGSPELSAVGEKARSVLSIIRMETTSTMLDALGLKTTDLERAQESFSRIWQEYDFRVKTFQESLSLTGVRLGVLGNKVVPDSSSLIGDERERAETLQANHLEMCRFYGLDDPNYLKLAGEIQLIYDSIVDLNARRGSQRGDSTPAQPYLDPALRPLKVQIPEHFSADGLTEFEKSCLESLRFPRMNSRHRTIESPMKDTCIWLLECRAFERWSDKFGHHDGNGLIFLKGKPGSGKSVLMKEAFQQTTLKQRGSALCTAAFFFNLKGDGPEHSLAGLLRSLLYQLLPHYRDHLTEFCKMWQQKEEAECLADSDLPWEESVLKSLLIAMFSSPPVKKAKIFIDAVDECDAEDYWHLVQFWGELTKTASTHRGLSVCMSGRFLPILPFVTSIIVHNGNGHDIEKYVDQRFEYTIATSGATWTLPLRRKVLSLSGGVFLWVVLVVDDLIKKWAEGKSVQYLLGRLDLIPRELETMFAEMFTDLDPVTKPLTLRLFQWATLATNPLRLHEWHHILAFIKDPPPLSLKAWGKSVEVTDGDEQLERQIKSLSRGLLQVSTMSAAEEPHDKAFEAMSVRAGAGSFDLENGETRVIEVIHESVREFFLKGRGFSILDPLIGPNAVGNGHLAIMKTCLDYLHINELDALIVARNIQTQAVVPPPGGDQSQISSHDSLALVPIQQGISEAQSPNGLPPLLPPQQNTGLQLGSPMQSATGAQQQKLDQGVTFESLRELFPQEMTIDVGCWITTTHNVYDQGFSGLHVRESTGCPSITGQSQTLQGYPALLPYATFQLFAHARLAQAMGADMTPIMVRLKEPNTWTRWVALREDVPVGIELSEYVAMYEGFELGGSSDDAVYYSDERSPENLFNYNTKRSRRDSLGSQEHMRSQKRSLLSAPTRRSSRRFSDSYDTTENLFTGQRTFTLPARGRRSTSVASFSSAASSHSEVMIQL</sequence>
<evidence type="ECO:0000313" key="5">
    <source>
        <dbReference type="Proteomes" id="UP000738349"/>
    </source>
</evidence>
<name>A0A9P9E3H9_9HYPO</name>
<accession>A0A9P9E3H9</accession>
<dbReference type="AlphaFoldDB" id="A0A9P9E3H9"/>